<dbReference type="Proteomes" id="UP000011014">
    <property type="component" value="Unassembled WGS sequence"/>
</dbReference>
<keyword evidence="1" id="KW-0812">Transmembrane</keyword>
<organism evidence="2">
    <name type="scientific">Oikopleura dioica</name>
    <name type="common">Tunicate</name>
    <dbReference type="NCBI Taxonomy" id="34765"/>
    <lineage>
        <taxon>Eukaryota</taxon>
        <taxon>Metazoa</taxon>
        <taxon>Chordata</taxon>
        <taxon>Tunicata</taxon>
        <taxon>Appendicularia</taxon>
        <taxon>Copelata</taxon>
        <taxon>Oikopleuridae</taxon>
        <taxon>Oikopleura</taxon>
    </lineage>
</organism>
<accession>E4Z5H1</accession>
<feature type="non-terminal residue" evidence="2">
    <location>
        <position position="1"/>
    </location>
</feature>
<keyword evidence="1" id="KW-1133">Transmembrane helix</keyword>
<dbReference type="AlphaFoldDB" id="E4Z5H1"/>
<reference evidence="2" key="1">
    <citation type="journal article" date="2010" name="Science">
        <title>Plasticity of animal genome architecture unmasked by rapid evolution of a pelagic tunicate.</title>
        <authorList>
            <person name="Denoeud F."/>
            <person name="Henriet S."/>
            <person name="Mungpakdee S."/>
            <person name="Aury J.M."/>
            <person name="Da Silva C."/>
            <person name="Brinkmann H."/>
            <person name="Mikhaleva J."/>
            <person name="Olsen L.C."/>
            <person name="Jubin C."/>
            <person name="Canestro C."/>
            <person name="Bouquet J.M."/>
            <person name="Danks G."/>
            <person name="Poulain J."/>
            <person name="Campsteijn C."/>
            <person name="Adamski M."/>
            <person name="Cross I."/>
            <person name="Yadetie F."/>
            <person name="Muffato M."/>
            <person name="Louis A."/>
            <person name="Butcher S."/>
            <person name="Tsagkogeorga G."/>
            <person name="Konrad A."/>
            <person name="Singh S."/>
            <person name="Jensen M.F."/>
            <person name="Cong E.H."/>
            <person name="Eikeseth-Otteraa H."/>
            <person name="Noel B."/>
            <person name="Anthouard V."/>
            <person name="Porcel B.M."/>
            <person name="Kachouri-Lafond R."/>
            <person name="Nishino A."/>
            <person name="Ugolini M."/>
            <person name="Chourrout P."/>
            <person name="Nishida H."/>
            <person name="Aasland R."/>
            <person name="Huzurbazar S."/>
            <person name="Westhof E."/>
            <person name="Delsuc F."/>
            <person name="Lehrach H."/>
            <person name="Reinhardt R."/>
            <person name="Weissenbach J."/>
            <person name="Roy S.W."/>
            <person name="Artiguenave F."/>
            <person name="Postlethwait J.H."/>
            <person name="Manak J.R."/>
            <person name="Thompson E.M."/>
            <person name="Jaillon O."/>
            <person name="Du Pasquier L."/>
            <person name="Boudinot P."/>
            <person name="Liberles D.A."/>
            <person name="Volff J.N."/>
            <person name="Philippe H."/>
            <person name="Lenhard B."/>
            <person name="Roest Crollius H."/>
            <person name="Wincker P."/>
            <person name="Chourrout D."/>
        </authorList>
    </citation>
    <scope>NUCLEOTIDE SEQUENCE [LARGE SCALE GENOMIC DNA]</scope>
</reference>
<dbReference type="EMBL" id="FN657668">
    <property type="protein sequence ID" value="CBY42949.1"/>
    <property type="molecule type" value="Genomic_DNA"/>
</dbReference>
<proteinExistence type="predicted"/>
<keyword evidence="1" id="KW-0472">Membrane</keyword>
<gene>
    <name evidence="2" type="ORF">GSOID_T00026685001</name>
</gene>
<name>E4Z5H1_OIKDI</name>
<evidence type="ECO:0000256" key="1">
    <source>
        <dbReference type="SAM" id="Phobius"/>
    </source>
</evidence>
<evidence type="ECO:0000313" key="2">
    <source>
        <dbReference type="EMBL" id="CBY42949.1"/>
    </source>
</evidence>
<feature type="transmembrane region" description="Helical" evidence="1">
    <location>
        <begin position="26"/>
        <end position="53"/>
    </location>
</feature>
<protein>
    <submittedName>
        <fullName evidence="2">Uncharacterized protein</fullName>
    </submittedName>
</protein>
<sequence>RENTLLKDLLFLKIEKYLKMPDFGDLGLSLATSFIIADYLTLPISSTMLYFALKGRRSVRLPYTIPADFFVKDHSFKTPRLVFPVLSVASTRPVSLSFRMQQLSRKKILFSPQGDPWKFAIGAPLLVPFLNKSMTMPIQVLVALVLSFYFHQNKTFSSSKD</sequence>